<name>X1JWP8_9ZZZZ</name>
<comment type="caution">
    <text evidence="2">The sequence shown here is derived from an EMBL/GenBank/DDBJ whole genome shotgun (WGS) entry which is preliminary data.</text>
</comment>
<gene>
    <name evidence="2" type="ORF">S03H2_65318</name>
</gene>
<dbReference type="AlphaFoldDB" id="X1JWP8"/>
<sequence length="80" mass="9101">MQIRRHDEIAKHPEKEKKKATKAEYDAARLAKAAGRRSEEDAKAAKAAKVKYDFQSFTIFPHPQRSGYSLLYGGHKLDLT</sequence>
<proteinExistence type="predicted"/>
<dbReference type="EMBL" id="BARU01042521">
    <property type="protein sequence ID" value="GAH85825.1"/>
    <property type="molecule type" value="Genomic_DNA"/>
</dbReference>
<accession>X1JWP8</accession>
<protein>
    <submittedName>
        <fullName evidence="2">Uncharacterized protein</fullName>
    </submittedName>
</protein>
<organism evidence="2">
    <name type="scientific">marine sediment metagenome</name>
    <dbReference type="NCBI Taxonomy" id="412755"/>
    <lineage>
        <taxon>unclassified sequences</taxon>
        <taxon>metagenomes</taxon>
        <taxon>ecological metagenomes</taxon>
    </lineage>
</organism>
<evidence type="ECO:0000256" key="1">
    <source>
        <dbReference type="SAM" id="MobiDB-lite"/>
    </source>
</evidence>
<evidence type="ECO:0000313" key="2">
    <source>
        <dbReference type="EMBL" id="GAH85825.1"/>
    </source>
</evidence>
<reference evidence="2" key="1">
    <citation type="journal article" date="2014" name="Front. Microbiol.">
        <title>High frequency of phylogenetically diverse reductive dehalogenase-homologous genes in deep subseafloor sedimentary metagenomes.</title>
        <authorList>
            <person name="Kawai M."/>
            <person name="Futagami T."/>
            <person name="Toyoda A."/>
            <person name="Takaki Y."/>
            <person name="Nishi S."/>
            <person name="Hori S."/>
            <person name="Arai W."/>
            <person name="Tsubouchi T."/>
            <person name="Morono Y."/>
            <person name="Uchiyama I."/>
            <person name="Ito T."/>
            <person name="Fujiyama A."/>
            <person name="Inagaki F."/>
            <person name="Takami H."/>
        </authorList>
    </citation>
    <scope>NUCLEOTIDE SEQUENCE</scope>
    <source>
        <strain evidence="2">Expedition CK06-06</strain>
    </source>
</reference>
<feature type="region of interest" description="Disordered" evidence="1">
    <location>
        <begin position="1"/>
        <end position="23"/>
    </location>
</feature>